<accession>A0A1G9V9C8</accession>
<reference evidence="1 2" key="1">
    <citation type="submission" date="2016-10" db="EMBL/GenBank/DDBJ databases">
        <authorList>
            <person name="de Groot N.N."/>
        </authorList>
    </citation>
    <scope>NUCLEOTIDE SEQUENCE [LARGE SCALE GENOMIC DNA]</scope>
    <source>
        <strain evidence="1 2">CGMCC 4.6533</strain>
    </source>
</reference>
<dbReference type="RefSeq" id="WP_090947142.1">
    <property type="nucleotide sequence ID" value="NZ_FNDJ01000052.1"/>
</dbReference>
<keyword evidence="2" id="KW-1185">Reference proteome</keyword>
<dbReference type="SUPFAM" id="SSF54913">
    <property type="entry name" value="GlnB-like"/>
    <property type="match status" value="1"/>
</dbReference>
<protein>
    <recommendedName>
        <fullName evidence="3">Divalent cation tolerance protein</fullName>
    </recommendedName>
</protein>
<dbReference type="Gene3D" id="3.30.70.120">
    <property type="match status" value="1"/>
</dbReference>
<dbReference type="InterPro" id="IPR011322">
    <property type="entry name" value="N-reg_PII-like_a/b"/>
</dbReference>
<evidence type="ECO:0008006" key="3">
    <source>
        <dbReference type="Google" id="ProtNLM"/>
    </source>
</evidence>
<dbReference type="OrthoDB" id="3541583at2"/>
<evidence type="ECO:0000313" key="1">
    <source>
        <dbReference type="EMBL" id="SDM68495.1"/>
    </source>
</evidence>
<dbReference type="Proteomes" id="UP000199202">
    <property type="component" value="Unassembled WGS sequence"/>
</dbReference>
<proteinExistence type="predicted"/>
<sequence>MSEFIEVHTTIEGHERAAELIHGILGADLATSIDISEVPRAGGSSGDITTWELTFITPARRVPDLERHIKERDGGLIVSLPVTHDLNDYPDWLADGQG</sequence>
<gene>
    <name evidence="1" type="ORF">SAMN05421869_15215</name>
</gene>
<dbReference type="EMBL" id="FNDJ01000052">
    <property type="protein sequence ID" value="SDM68495.1"/>
    <property type="molecule type" value="Genomic_DNA"/>
</dbReference>
<evidence type="ECO:0000313" key="2">
    <source>
        <dbReference type="Proteomes" id="UP000199202"/>
    </source>
</evidence>
<name>A0A1G9V9C8_9ACTN</name>
<dbReference type="AlphaFoldDB" id="A0A1G9V9C8"/>
<dbReference type="InterPro" id="IPR015867">
    <property type="entry name" value="N-reg_PII/ATP_PRibTrfase_C"/>
</dbReference>
<organism evidence="1 2">
    <name type="scientific">Nonomuraea jiangxiensis</name>
    <dbReference type="NCBI Taxonomy" id="633440"/>
    <lineage>
        <taxon>Bacteria</taxon>
        <taxon>Bacillati</taxon>
        <taxon>Actinomycetota</taxon>
        <taxon>Actinomycetes</taxon>
        <taxon>Streptosporangiales</taxon>
        <taxon>Streptosporangiaceae</taxon>
        <taxon>Nonomuraea</taxon>
    </lineage>
</organism>